<feature type="compositionally biased region" description="Basic and acidic residues" evidence="1">
    <location>
        <begin position="82"/>
        <end position="93"/>
    </location>
</feature>
<feature type="region of interest" description="Disordered" evidence="1">
    <location>
        <begin position="174"/>
        <end position="249"/>
    </location>
</feature>
<evidence type="ECO:0000313" key="2">
    <source>
        <dbReference type="EMBL" id="KAJ7384550.1"/>
    </source>
</evidence>
<feature type="compositionally biased region" description="Acidic residues" evidence="1">
    <location>
        <begin position="720"/>
        <end position="729"/>
    </location>
</feature>
<comment type="caution">
    <text evidence="2">The sequence shown here is derived from an EMBL/GenBank/DDBJ whole genome shotgun (WGS) entry which is preliminary data.</text>
</comment>
<proteinExistence type="predicted"/>
<feature type="compositionally biased region" description="Basic and acidic residues" evidence="1">
    <location>
        <begin position="623"/>
        <end position="634"/>
    </location>
</feature>
<feature type="compositionally biased region" description="Basic and acidic residues" evidence="1">
    <location>
        <begin position="145"/>
        <end position="161"/>
    </location>
</feature>
<feature type="compositionally biased region" description="Polar residues" evidence="1">
    <location>
        <begin position="179"/>
        <end position="190"/>
    </location>
</feature>
<feature type="compositionally biased region" description="Polar residues" evidence="1">
    <location>
        <begin position="509"/>
        <end position="523"/>
    </location>
</feature>
<gene>
    <name evidence="2" type="ORF">OS493_021181</name>
</gene>
<sequence>MCPKNTKDKECVDVDTVIDLCEGLVSYLAPPSADNVKKEFSSAHQDNSTTPIDDKLVVVGDELKPKPKLKCDEQSDVPITISKDRSSKEDKKTIASSGKAAGGGASVPDGSTMDKRMEDDVSQINKSFTNVIQHSHATKSSLSDNAKRSKPNEDEFIDDFDRFLDEVEEDIQIEESVASLGSSPHSSVANKTAEENDNEPSVVDDVQSLDSVTDENEDGDVHSFNNEGSIPKNQVQNEKSPDNDASLPSRVEPIPALLQCVNDTSPSSRNIDRIPVGGEEVNAPNDQACSLKIQKDKEYVDVDSVVDLCEGLVSYLAPPSADNVKIEFSSAYQDSSSTPIDNKLVVVGDELKPKLQCDEQSDVHITISKDRSSKEDNKTIASSGKAAGGGASVPDGSTMDKRMEDDVSQINKSFTNVIQQSHATKSSLSDNAKRSKPMWMSSLTTLIVFLDEVEEDIQIEESVASLGSNPHSSVANKIAEENYNEPSVVDDVQSLDSVTDENEDGDVHNFNNEGSIPKNQVQNEKGPDNDASLPSRVEPLPELLQCVNDTSPSSRNIDSLLVDAEERRTRLLGSFYDLAPPSVDDVRKEEISSAHQDSSFTSIDDKSVLACGDEQYTVQITISKDRSSDEDKKTIVSSETAGGGASVPDDPTKDRRMEVDVSQINKLSTNVKRSKPSEDEFIDDFDRFLDEVEEDIQIEESVASLGSSPHSSLAKKTAEENDNEPSVVDDVESLDESITWVSDIASEGSLLSSCTEEVAAINDGALEVISEIDEDPDSWGALEDFERFRNHETCLLGSFASNEEEDRLSDEGRRTQNEQSIAAVVNISEYLFQRELFGALTAAICDTNEDNVSKDQTDVCVSSPDNGNASRTKMVCTRMLRIQRPR</sequence>
<accession>A0A9W9ZNG9</accession>
<feature type="region of interest" description="Disordered" evidence="1">
    <location>
        <begin position="498"/>
        <end position="534"/>
    </location>
</feature>
<feature type="compositionally biased region" description="Basic and acidic residues" evidence="1">
    <location>
        <begin position="367"/>
        <end position="378"/>
    </location>
</feature>
<dbReference type="AlphaFoldDB" id="A0A9W9ZNG9"/>
<feature type="compositionally biased region" description="Polar residues" evidence="1">
    <location>
        <begin position="42"/>
        <end position="51"/>
    </location>
</feature>
<feature type="compositionally biased region" description="Polar residues" evidence="1">
    <location>
        <begin position="223"/>
        <end position="238"/>
    </location>
</feature>
<name>A0A9W9ZNG9_9CNID</name>
<dbReference type="Proteomes" id="UP001163046">
    <property type="component" value="Unassembled WGS sequence"/>
</dbReference>
<dbReference type="EMBL" id="MU825886">
    <property type="protein sequence ID" value="KAJ7384550.1"/>
    <property type="molecule type" value="Genomic_DNA"/>
</dbReference>
<evidence type="ECO:0000256" key="1">
    <source>
        <dbReference type="SAM" id="MobiDB-lite"/>
    </source>
</evidence>
<evidence type="ECO:0000313" key="3">
    <source>
        <dbReference type="Proteomes" id="UP001163046"/>
    </source>
</evidence>
<feature type="region of interest" description="Disordered" evidence="1">
    <location>
        <begin position="703"/>
        <end position="729"/>
    </location>
</feature>
<organism evidence="2 3">
    <name type="scientific">Desmophyllum pertusum</name>
    <dbReference type="NCBI Taxonomy" id="174260"/>
    <lineage>
        <taxon>Eukaryota</taxon>
        <taxon>Metazoa</taxon>
        <taxon>Cnidaria</taxon>
        <taxon>Anthozoa</taxon>
        <taxon>Hexacorallia</taxon>
        <taxon>Scleractinia</taxon>
        <taxon>Caryophylliina</taxon>
        <taxon>Caryophylliidae</taxon>
        <taxon>Desmophyllum</taxon>
    </lineage>
</organism>
<keyword evidence="3" id="KW-1185">Reference proteome</keyword>
<feature type="compositionally biased region" description="Basic and acidic residues" evidence="1">
    <location>
        <begin position="52"/>
        <end position="73"/>
    </location>
</feature>
<feature type="compositionally biased region" description="Polar residues" evidence="1">
    <location>
        <begin position="122"/>
        <end position="144"/>
    </location>
</feature>
<feature type="region of interest" description="Disordered" evidence="1">
    <location>
        <begin position="38"/>
        <end position="161"/>
    </location>
</feature>
<reference evidence="2" key="1">
    <citation type="submission" date="2023-01" db="EMBL/GenBank/DDBJ databases">
        <title>Genome assembly of the deep-sea coral Lophelia pertusa.</title>
        <authorList>
            <person name="Herrera S."/>
            <person name="Cordes E."/>
        </authorList>
    </citation>
    <scope>NUCLEOTIDE SEQUENCE</scope>
    <source>
        <strain evidence="2">USNM1676648</strain>
        <tissue evidence="2">Polyp</tissue>
    </source>
</reference>
<feature type="compositionally biased region" description="Low complexity" evidence="1">
    <location>
        <begin position="201"/>
        <end position="211"/>
    </location>
</feature>
<feature type="region of interest" description="Disordered" evidence="1">
    <location>
        <begin position="366"/>
        <end position="395"/>
    </location>
</feature>
<feature type="region of interest" description="Disordered" evidence="1">
    <location>
        <begin position="623"/>
        <end position="656"/>
    </location>
</feature>
<protein>
    <submittedName>
        <fullName evidence="2">Uncharacterized protein</fullName>
    </submittedName>
</protein>